<protein>
    <submittedName>
        <fullName evidence="1">Uncharacterized protein LOC114330755</fullName>
    </submittedName>
</protein>
<sequence>MSDETFVREIFYIELFQQNIANNESGNRDIFYMKNRKYRKIFLKQPVDGYTVPVNAYGYGFMLLDIKNNRRICFQCNFCEDRLNENHPFFYVINNVEISICRFCLPYFQDHNFGTAVIRYQVPLELQDKLLFSCRRWMCKDKLPYLYRSAKILHNEMSCISNLYTYCHLCCEDIDENIKVHIRTFHKDVQLAFSDLTLRTSSSSLSTTIIYFLNKHGFVLIEKNNSFTVLKHSFDHVLTVSGLRYQNNREITEYLGSFNNSFTICNRSFISILIKIIPM</sequence>
<organism evidence="1">
    <name type="scientific">Diabrotica virgifera virgifera</name>
    <name type="common">western corn rootworm</name>
    <dbReference type="NCBI Taxonomy" id="50390"/>
    <lineage>
        <taxon>Eukaryota</taxon>
        <taxon>Metazoa</taxon>
        <taxon>Ecdysozoa</taxon>
        <taxon>Arthropoda</taxon>
        <taxon>Hexapoda</taxon>
        <taxon>Insecta</taxon>
        <taxon>Pterygota</taxon>
        <taxon>Neoptera</taxon>
        <taxon>Endopterygota</taxon>
        <taxon>Coleoptera</taxon>
        <taxon>Polyphaga</taxon>
        <taxon>Cucujiformia</taxon>
        <taxon>Chrysomeloidea</taxon>
        <taxon>Chrysomelidae</taxon>
        <taxon>Galerucinae</taxon>
        <taxon>Diabroticina</taxon>
        <taxon>Diabroticites</taxon>
        <taxon>Diabrotica</taxon>
    </lineage>
</organism>
<reference evidence="1" key="1">
    <citation type="submission" date="2025-08" db="UniProtKB">
        <authorList>
            <consortium name="RefSeq"/>
        </authorList>
    </citation>
    <scope>IDENTIFICATION</scope>
    <source>
        <tissue evidence="1">Whole insect</tissue>
    </source>
</reference>
<dbReference type="AlphaFoldDB" id="A0A6P7FIP5"/>
<dbReference type="RefSeq" id="XP_028135969.1">
    <property type="nucleotide sequence ID" value="XM_028280168.1"/>
</dbReference>
<proteinExistence type="predicted"/>
<evidence type="ECO:0000313" key="1">
    <source>
        <dbReference type="RefSeq" id="XP_028135969.1"/>
    </source>
</evidence>
<name>A0A6P7FIP5_DIAVI</name>
<gene>
    <name evidence="1" type="primary">LOC114330755</name>
</gene>
<dbReference type="InParanoid" id="A0A6P7FIP5"/>
<accession>A0A6P7FIP5</accession>